<dbReference type="Proteomes" id="UP000233100">
    <property type="component" value="Chromosome 19"/>
</dbReference>
<dbReference type="Ensembl" id="ENSMFAT00000087401.1">
    <property type="protein sequence ID" value="ENSMFAP00000048809.1"/>
    <property type="gene ID" value="ENSMFAG00000061222.1"/>
</dbReference>
<protein>
    <submittedName>
        <fullName evidence="1">Uncharacterized protein</fullName>
    </submittedName>
</protein>
<proteinExistence type="predicted"/>
<evidence type="ECO:0000313" key="2">
    <source>
        <dbReference type="Proteomes" id="UP000233100"/>
    </source>
</evidence>
<keyword evidence="2" id="KW-1185">Reference proteome</keyword>
<sequence>MQFFPYIYRVWELTQRIRLHGNAATSQITGTTQKKGTQKPRMPAKGVLLCHPGWSAVALSWLTAISTSWAQVILQPQPPGVAGTTGTWIIFF</sequence>
<reference evidence="1" key="3">
    <citation type="submission" date="2025-09" db="UniProtKB">
        <authorList>
            <consortium name="Ensembl"/>
        </authorList>
    </citation>
    <scope>IDENTIFICATION</scope>
</reference>
<dbReference type="AlphaFoldDB" id="A0A7N9CDN0"/>
<name>A0A7N9CDN0_MACFA</name>
<organism evidence="1 2">
    <name type="scientific">Macaca fascicularis</name>
    <name type="common">Crab-eating macaque</name>
    <name type="synonym">Cynomolgus monkey</name>
    <dbReference type="NCBI Taxonomy" id="9541"/>
    <lineage>
        <taxon>Eukaryota</taxon>
        <taxon>Metazoa</taxon>
        <taxon>Chordata</taxon>
        <taxon>Craniata</taxon>
        <taxon>Vertebrata</taxon>
        <taxon>Euteleostomi</taxon>
        <taxon>Mammalia</taxon>
        <taxon>Eutheria</taxon>
        <taxon>Euarchontoglires</taxon>
        <taxon>Primates</taxon>
        <taxon>Haplorrhini</taxon>
        <taxon>Catarrhini</taxon>
        <taxon>Cercopithecidae</taxon>
        <taxon>Cercopithecinae</taxon>
        <taxon>Macaca</taxon>
    </lineage>
</organism>
<reference evidence="1" key="2">
    <citation type="submission" date="2025-08" db="UniProtKB">
        <authorList>
            <consortium name="Ensembl"/>
        </authorList>
    </citation>
    <scope>IDENTIFICATION</scope>
</reference>
<evidence type="ECO:0000313" key="1">
    <source>
        <dbReference type="Ensembl" id="ENSMFAP00000048809.1"/>
    </source>
</evidence>
<accession>A0A7N9CDN0</accession>
<reference evidence="1 2" key="1">
    <citation type="submission" date="2013-03" db="EMBL/GenBank/DDBJ databases">
        <authorList>
            <person name="Warren W."/>
            <person name="Wilson R.K."/>
        </authorList>
    </citation>
    <scope>NUCLEOTIDE SEQUENCE</scope>
</reference>